<dbReference type="EMBL" id="CAJZBQ010000005">
    <property type="protein sequence ID" value="CAG9311752.1"/>
    <property type="molecule type" value="Genomic_DNA"/>
</dbReference>
<reference evidence="1" key="1">
    <citation type="submission" date="2021-09" db="EMBL/GenBank/DDBJ databases">
        <authorList>
            <consortium name="AG Swart"/>
            <person name="Singh M."/>
            <person name="Singh A."/>
            <person name="Seah K."/>
            <person name="Emmerich C."/>
        </authorList>
    </citation>
    <scope>NUCLEOTIDE SEQUENCE</scope>
    <source>
        <strain evidence="1">ATCC30299</strain>
    </source>
</reference>
<sequence length="161" mass="19077">MSLKYTETLAKLRSGKRLETWISSESFFKRICRALLPNAKRRHSSKFDLPDPFGPTTAVKFLWNGPISLTPAYDLKFSRTTLSIISLGAVWSPDILYLNLNEIFLKWFLGQIKPTFIIKQVRGLDKSSQYWIKNWLTRKFLSLNFYLWKAFIEEYWGIWRN</sequence>
<evidence type="ECO:0000313" key="2">
    <source>
        <dbReference type="Proteomes" id="UP001162131"/>
    </source>
</evidence>
<keyword evidence="2" id="KW-1185">Reference proteome</keyword>
<name>A0AAU9IEQ8_9CILI</name>
<organism evidence="1 2">
    <name type="scientific">Blepharisma stoltei</name>
    <dbReference type="NCBI Taxonomy" id="1481888"/>
    <lineage>
        <taxon>Eukaryota</taxon>
        <taxon>Sar</taxon>
        <taxon>Alveolata</taxon>
        <taxon>Ciliophora</taxon>
        <taxon>Postciliodesmatophora</taxon>
        <taxon>Heterotrichea</taxon>
        <taxon>Heterotrichida</taxon>
        <taxon>Blepharismidae</taxon>
        <taxon>Blepharisma</taxon>
    </lineage>
</organism>
<dbReference type="AlphaFoldDB" id="A0AAU9IEQ8"/>
<gene>
    <name evidence="1" type="ORF">BSTOLATCC_MIC5014</name>
</gene>
<proteinExistence type="predicted"/>
<protein>
    <submittedName>
        <fullName evidence="1">Uncharacterized protein</fullName>
    </submittedName>
</protein>
<accession>A0AAU9IEQ8</accession>
<dbReference type="Proteomes" id="UP001162131">
    <property type="component" value="Unassembled WGS sequence"/>
</dbReference>
<evidence type="ECO:0000313" key="1">
    <source>
        <dbReference type="EMBL" id="CAG9311752.1"/>
    </source>
</evidence>
<comment type="caution">
    <text evidence="1">The sequence shown here is derived from an EMBL/GenBank/DDBJ whole genome shotgun (WGS) entry which is preliminary data.</text>
</comment>